<evidence type="ECO:0000313" key="1">
    <source>
        <dbReference type="EMBL" id="CAD7448092.1"/>
    </source>
</evidence>
<proteinExistence type="predicted"/>
<sequence length="84" mass="9237">MIVFPRAGADKLKDKHVINECWSVEPSSVGQLDPSSVGQLTKVLFTFKTDMGSTTDRNFFLRLNVTHPGVRGKDKAVVPPPPQT</sequence>
<accession>A0A7R9F780</accession>
<organism evidence="1">
    <name type="scientific">Timema bartmani</name>
    <dbReference type="NCBI Taxonomy" id="61472"/>
    <lineage>
        <taxon>Eukaryota</taxon>
        <taxon>Metazoa</taxon>
        <taxon>Ecdysozoa</taxon>
        <taxon>Arthropoda</taxon>
        <taxon>Hexapoda</taxon>
        <taxon>Insecta</taxon>
        <taxon>Pterygota</taxon>
        <taxon>Neoptera</taxon>
        <taxon>Polyneoptera</taxon>
        <taxon>Phasmatodea</taxon>
        <taxon>Timematodea</taxon>
        <taxon>Timematoidea</taxon>
        <taxon>Timematidae</taxon>
        <taxon>Timema</taxon>
    </lineage>
</organism>
<dbReference type="EMBL" id="OD569565">
    <property type="protein sequence ID" value="CAD7448092.1"/>
    <property type="molecule type" value="Genomic_DNA"/>
</dbReference>
<gene>
    <name evidence="1" type="ORF">TBIB3V08_LOCUS10385</name>
</gene>
<protein>
    <submittedName>
        <fullName evidence="1">Uncharacterized protein</fullName>
    </submittedName>
</protein>
<reference evidence="1" key="1">
    <citation type="submission" date="2020-11" db="EMBL/GenBank/DDBJ databases">
        <authorList>
            <person name="Tran Van P."/>
        </authorList>
    </citation>
    <scope>NUCLEOTIDE SEQUENCE</scope>
</reference>
<name>A0A7R9F780_9NEOP</name>
<dbReference type="AlphaFoldDB" id="A0A7R9F780"/>